<dbReference type="Proteomes" id="UP000198284">
    <property type="component" value="Unassembled WGS sequence"/>
</dbReference>
<evidence type="ECO:0000313" key="1">
    <source>
        <dbReference type="EMBL" id="SNT28772.1"/>
    </source>
</evidence>
<name>A0A239LFQ0_9BURK</name>
<dbReference type="AlphaFoldDB" id="A0A239LFQ0"/>
<evidence type="ECO:0000313" key="2">
    <source>
        <dbReference type="Proteomes" id="UP000198284"/>
    </source>
</evidence>
<dbReference type="OrthoDB" id="9007604at2"/>
<organism evidence="1 2">
    <name type="scientific">Noviherbaspirillum humi</name>
    <dbReference type="NCBI Taxonomy" id="1688639"/>
    <lineage>
        <taxon>Bacteria</taxon>
        <taxon>Pseudomonadati</taxon>
        <taxon>Pseudomonadota</taxon>
        <taxon>Betaproteobacteria</taxon>
        <taxon>Burkholderiales</taxon>
        <taxon>Oxalobacteraceae</taxon>
        <taxon>Noviherbaspirillum</taxon>
    </lineage>
</organism>
<sequence length="67" mass="7729">MKKDLRNEIPEVSRFIDSLRDAFGKEMIDAQIRKGMKGERTFYARENGIELGTKVCQEVKHEQGDGK</sequence>
<dbReference type="RefSeq" id="WP_143131413.1">
    <property type="nucleotide sequence ID" value="NZ_FZOT01000022.1"/>
</dbReference>
<reference evidence="1 2" key="1">
    <citation type="submission" date="2017-06" db="EMBL/GenBank/DDBJ databases">
        <authorList>
            <person name="Kim H.J."/>
            <person name="Triplett B.A."/>
        </authorList>
    </citation>
    <scope>NUCLEOTIDE SEQUENCE [LARGE SCALE GENOMIC DNA]</scope>
    <source>
        <strain evidence="1 2">U15</strain>
    </source>
</reference>
<keyword evidence="2" id="KW-1185">Reference proteome</keyword>
<protein>
    <submittedName>
        <fullName evidence="1">Uncharacterized protein</fullName>
    </submittedName>
</protein>
<proteinExistence type="predicted"/>
<dbReference type="EMBL" id="FZOT01000022">
    <property type="protein sequence ID" value="SNT28772.1"/>
    <property type="molecule type" value="Genomic_DNA"/>
</dbReference>
<accession>A0A239LFQ0</accession>
<gene>
    <name evidence="1" type="ORF">SAMN06265795_12228</name>
</gene>